<sequence length="118" mass="12235">MIHCLMPFWMLGGYSEASRFSEIRIGGGGNKEGFWQGIANGWLMVVGPSDGGGETVGCVSGVGGEESRDSVGRQAGEGIWAEVQVDWEWAGSSVKGIWACAGVVADRAGGVALLDEAV</sequence>
<accession>A0A2N9E431</accession>
<evidence type="ECO:0000313" key="1">
    <source>
        <dbReference type="EMBL" id="SPC73676.1"/>
    </source>
</evidence>
<reference evidence="1" key="1">
    <citation type="submission" date="2018-02" db="EMBL/GenBank/DDBJ databases">
        <authorList>
            <person name="Cohen D.B."/>
            <person name="Kent A.D."/>
        </authorList>
    </citation>
    <scope>NUCLEOTIDE SEQUENCE</scope>
</reference>
<gene>
    <name evidence="1" type="ORF">FSB_LOCUS1558</name>
</gene>
<proteinExistence type="predicted"/>
<name>A0A2N9E431_FAGSY</name>
<dbReference type="EMBL" id="OIVN01000069">
    <property type="protein sequence ID" value="SPC73676.1"/>
    <property type="molecule type" value="Genomic_DNA"/>
</dbReference>
<organism evidence="1">
    <name type="scientific">Fagus sylvatica</name>
    <name type="common">Beechnut</name>
    <dbReference type="NCBI Taxonomy" id="28930"/>
    <lineage>
        <taxon>Eukaryota</taxon>
        <taxon>Viridiplantae</taxon>
        <taxon>Streptophyta</taxon>
        <taxon>Embryophyta</taxon>
        <taxon>Tracheophyta</taxon>
        <taxon>Spermatophyta</taxon>
        <taxon>Magnoliopsida</taxon>
        <taxon>eudicotyledons</taxon>
        <taxon>Gunneridae</taxon>
        <taxon>Pentapetalae</taxon>
        <taxon>rosids</taxon>
        <taxon>fabids</taxon>
        <taxon>Fagales</taxon>
        <taxon>Fagaceae</taxon>
        <taxon>Fagus</taxon>
    </lineage>
</organism>
<protein>
    <submittedName>
        <fullName evidence="1">Uncharacterized protein</fullName>
    </submittedName>
</protein>
<dbReference type="AlphaFoldDB" id="A0A2N9E431"/>